<sequence>VDLDLNHHRAPCSACCRQGRILKSPGDVLDCRRARGGDVVASCRQ</sequence>
<name>A0A392TP06_9FABA</name>
<dbReference type="Proteomes" id="UP000265520">
    <property type="component" value="Unassembled WGS sequence"/>
</dbReference>
<comment type="caution">
    <text evidence="1">The sequence shown here is derived from an EMBL/GenBank/DDBJ whole genome shotgun (WGS) entry which is preliminary data.</text>
</comment>
<accession>A0A392TP06</accession>
<feature type="non-terminal residue" evidence="1">
    <location>
        <position position="1"/>
    </location>
</feature>
<proteinExistence type="predicted"/>
<evidence type="ECO:0000313" key="1">
    <source>
        <dbReference type="EMBL" id="MCI62873.1"/>
    </source>
</evidence>
<reference evidence="1 2" key="1">
    <citation type="journal article" date="2018" name="Front. Plant Sci.">
        <title>Red Clover (Trifolium pratense) and Zigzag Clover (T. medium) - A Picture of Genomic Similarities and Differences.</title>
        <authorList>
            <person name="Dluhosova J."/>
            <person name="Istvanek J."/>
            <person name="Nedelnik J."/>
            <person name="Repkova J."/>
        </authorList>
    </citation>
    <scope>NUCLEOTIDE SEQUENCE [LARGE SCALE GENOMIC DNA]</scope>
    <source>
        <strain evidence="2">cv. 10/8</strain>
        <tissue evidence="1">Leaf</tissue>
    </source>
</reference>
<dbReference type="EMBL" id="LXQA010626984">
    <property type="protein sequence ID" value="MCI62873.1"/>
    <property type="molecule type" value="Genomic_DNA"/>
</dbReference>
<organism evidence="1 2">
    <name type="scientific">Trifolium medium</name>
    <dbReference type="NCBI Taxonomy" id="97028"/>
    <lineage>
        <taxon>Eukaryota</taxon>
        <taxon>Viridiplantae</taxon>
        <taxon>Streptophyta</taxon>
        <taxon>Embryophyta</taxon>
        <taxon>Tracheophyta</taxon>
        <taxon>Spermatophyta</taxon>
        <taxon>Magnoliopsida</taxon>
        <taxon>eudicotyledons</taxon>
        <taxon>Gunneridae</taxon>
        <taxon>Pentapetalae</taxon>
        <taxon>rosids</taxon>
        <taxon>fabids</taxon>
        <taxon>Fabales</taxon>
        <taxon>Fabaceae</taxon>
        <taxon>Papilionoideae</taxon>
        <taxon>50 kb inversion clade</taxon>
        <taxon>NPAAA clade</taxon>
        <taxon>Hologalegina</taxon>
        <taxon>IRL clade</taxon>
        <taxon>Trifolieae</taxon>
        <taxon>Trifolium</taxon>
    </lineage>
</organism>
<protein>
    <submittedName>
        <fullName evidence="1">Uncharacterized protein</fullName>
    </submittedName>
</protein>
<evidence type="ECO:0000313" key="2">
    <source>
        <dbReference type="Proteomes" id="UP000265520"/>
    </source>
</evidence>
<keyword evidence="2" id="KW-1185">Reference proteome</keyword>
<dbReference type="AlphaFoldDB" id="A0A392TP06"/>